<gene>
    <name evidence="4" type="ORF">PEPS_38830</name>
</gene>
<evidence type="ECO:0000313" key="4">
    <source>
        <dbReference type="EMBL" id="BDD01603.1"/>
    </source>
</evidence>
<reference evidence="4 5" key="1">
    <citation type="submission" date="2021-12" db="EMBL/GenBank/DDBJ databases">
        <title>Genome sequencing of bacteria with rrn-lacking chromosome and rrn-plasmid.</title>
        <authorList>
            <person name="Anda M."/>
            <person name="Iwasaki W."/>
        </authorList>
    </citation>
    <scope>NUCLEOTIDE SEQUENCE [LARGE SCALE GENOMIC DNA]</scope>
    <source>
        <strain evidence="4 5">NBRC 101262</strain>
        <plasmid evidence="4 5">pPP3</plasmid>
    </source>
</reference>
<dbReference type="InterPro" id="IPR007863">
    <property type="entry name" value="Peptidase_M16_C"/>
</dbReference>
<dbReference type="SUPFAM" id="SSF63411">
    <property type="entry name" value="LuxS/MPP-like metallohydrolase"/>
    <property type="match status" value="2"/>
</dbReference>
<geneLocation type="plasmid" evidence="4 5">
    <name>pPP3</name>
</geneLocation>
<dbReference type="Pfam" id="PF05193">
    <property type="entry name" value="Peptidase_M16_C"/>
    <property type="match status" value="1"/>
</dbReference>
<dbReference type="Pfam" id="PF00675">
    <property type="entry name" value="Peptidase_M16"/>
    <property type="match status" value="1"/>
</dbReference>
<evidence type="ECO:0000313" key="5">
    <source>
        <dbReference type="Proteomes" id="UP001354989"/>
    </source>
</evidence>
<organism evidence="4 5">
    <name type="scientific">Persicobacter psychrovividus</name>
    <dbReference type="NCBI Taxonomy" id="387638"/>
    <lineage>
        <taxon>Bacteria</taxon>
        <taxon>Pseudomonadati</taxon>
        <taxon>Bacteroidota</taxon>
        <taxon>Cytophagia</taxon>
        <taxon>Cytophagales</taxon>
        <taxon>Persicobacteraceae</taxon>
        <taxon>Persicobacter</taxon>
    </lineage>
</organism>
<evidence type="ECO:0000256" key="1">
    <source>
        <dbReference type="SAM" id="SignalP"/>
    </source>
</evidence>
<name>A0ABN6LI93_9BACT</name>
<dbReference type="InterPro" id="IPR050361">
    <property type="entry name" value="MPP/UQCRC_Complex"/>
</dbReference>
<dbReference type="PANTHER" id="PTHR11851">
    <property type="entry name" value="METALLOPROTEASE"/>
    <property type="match status" value="1"/>
</dbReference>
<feature type="signal peptide" evidence="1">
    <location>
        <begin position="1"/>
        <end position="22"/>
    </location>
</feature>
<evidence type="ECO:0000259" key="2">
    <source>
        <dbReference type="Pfam" id="PF00675"/>
    </source>
</evidence>
<sequence length="469" mass="51922">MKKLNFIYILLAFFFVSQQAFAQVDRTHAPKAEKPAKIKLKTPKTFTLPNGLKVLVVSNHEIPSVTFSLRLYNNPVLEGSKAGMSSITSSLMGSGTATRTKDEINEEMDFMGTAFSSGTSGMYVETLSRYKKKSFEIMADVALHSKFSKEEFEKAMNQESNGLAMVPNSMDAISKNLVNVANFGHEHPYGEIETLETLKNVTLADCQSFYENAYTPNNAYLSMIGDISYKEAKALATKYFSTWKKSANKTVAPTAPEAPSKTTIYFSDLESAQQSSITITNPIKYNPKNSDYIAAKLMANILGGGSSARLYKNLRETHGYTYGAYSYVSPNRFTGEFVASGKVRNAVTDSAIVEFMHELKAIRKAPVTQLELDQAKATMIGSYARSLEDPKNIASFAISQELYKLPKTFYATYIQKIQAVTLEDIQKAAEKYIQPENSNIIVVGKGSEVKESLKQFGEVVDFGPFGKKL</sequence>
<dbReference type="PANTHER" id="PTHR11851:SF224">
    <property type="entry name" value="PROCESSING PROTEASE"/>
    <property type="match status" value="1"/>
</dbReference>
<keyword evidence="4" id="KW-0614">Plasmid</keyword>
<dbReference type="InterPro" id="IPR011765">
    <property type="entry name" value="Pept_M16_N"/>
</dbReference>
<dbReference type="Proteomes" id="UP001354989">
    <property type="component" value="Plasmid pPP3"/>
</dbReference>
<feature type="domain" description="Peptidase M16 N-terminal" evidence="2">
    <location>
        <begin position="82"/>
        <end position="170"/>
    </location>
</feature>
<dbReference type="Gene3D" id="3.30.830.10">
    <property type="entry name" value="Metalloenzyme, LuxS/M16 peptidase-like"/>
    <property type="match status" value="2"/>
</dbReference>
<proteinExistence type="predicted"/>
<evidence type="ECO:0008006" key="6">
    <source>
        <dbReference type="Google" id="ProtNLM"/>
    </source>
</evidence>
<feature type="domain" description="Peptidase M16 C-terminal" evidence="3">
    <location>
        <begin position="200"/>
        <end position="378"/>
    </location>
</feature>
<evidence type="ECO:0000259" key="3">
    <source>
        <dbReference type="Pfam" id="PF05193"/>
    </source>
</evidence>
<dbReference type="InterPro" id="IPR011249">
    <property type="entry name" value="Metalloenz_LuxS/M16"/>
</dbReference>
<accession>A0ABN6LI93</accession>
<feature type="chain" id="PRO_5045391829" description="Insulinase family protein" evidence="1">
    <location>
        <begin position="23"/>
        <end position="469"/>
    </location>
</feature>
<protein>
    <recommendedName>
        <fullName evidence="6">Insulinase family protein</fullName>
    </recommendedName>
</protein>
<keyword evidence="1" id="KW-0732">Signal</keyword>
<dbReference type="EMBL" id="AP025295">
    <property type="protein sequence ID" value="BDD01603.1"/>
    <property type="molecule type" value="Genomic_DNA"/>
</dbReference>
<dbReference type="RefSeq" id="WP_332920301.1">
    <property type="nucleotide sequence ID" value="NZ_AP025295.1"/>
</dbReference>
<keyword evidence="5" id="KW-1185">Reference proteome</keyword>